<evidence type="ECO:0000313" key="1">
    <source>
        <dbReference type="EMBL" id="JAH57477.1"/>
    </source>
</evidence>
<dbReference type="EMBL" id="GBXM01051100">
    <property type="protein sequence ID" value="JAH57477.1"/>
    <property type="molecule type" value="Transcribed_RNA"/>
</dbReference>
<sequence length="28" mass="3468">MHTIGRQKRELYIIFTFPPKFFGHVFQE</sequence>
<reference evidence="1" key="1">
    <citation type="submission" date="2014-11" db="EMBL/GenBank/DDBJ databases">
        <authorList>
            <person name="Amaro Gonzalez C."/>
        </authorList>
    </citation>
    <scope>NUCLEOTIDE SEQUENCE</scope>
</reference>
<name>A0A0E9TVI8_ANGAN</name>
<accession>A0A0E9TVI8</accession>
<dbReference type="AlphaFoldDB" id="A0A0E9TVI8"/>
<organism evidence="1">
    <name type="scientific">Anguilla anguilla</name>
    <name type="common">European freshwater eel</name>
    <name type="synonym">Muraena anguilla</name>
    <dbReference type="NCBI Taxonomy" id="7936"/>
    <lineage>
        <taxon>Eukaryota</taxon>
        <taxon>Metazoa</taxon>
        <taxon>Chordata</taxon>
        <taxon>Craniata</taxon>
        <taxon>Vertebrata</taxon>
        <taxon>Euteleostomi</taxon>
        <taxon>Actinopterygii</taxon>
        <taxon>Neopterygii</taxon>
        <taxon>Teleostei</taxon>
        <taxon>Anguilliformes</taxon>
        <taxon>Anguillidae</taxon>
        <taxon>Anguilla</taxon>
    </lineage>
</organism>
<protein>
    <submittedName>
        <fullName evidence="1">Uncharacterized protein</fullName>
    </submittedName>
</protein>
<reference evidence="1" key="2">
    <citation type="journal article" date="2015" name="Fish Shellfish Immunol.">
        <title>Early steps in the European eel (Anguilla anguilla)-Vibrio vulnificus interaction in the gills: Role of the RtxA13 toxin.</title>
        <authorList>
            <person name="Callol A."/>
            <person name="Pajuelo D."/>
            <person name="Ebbesson L."/>
            <person name="Teles M."/>
            <person name="MacKenzie S."/>
            <person name="Amaro C."/>
        </authorList>
    </citation>
    <scope>NUCLEOTIDE SEQUENCE</scope>
</reference>
<proteinExistence type="predicted"/>